<name>A0A382YRM7_9ZZZZ</name>
<dbReference type="EMBL" id="UINC01177479">
    <property type="protein sequence ID" value="SVD85148.1"/>
    <property type="molecule type" value="Genomic_DNA"/>
</dbReference>
<accession>A0A382YRM7</accession>
<feature type="non-terminal residue" evidence="1">
    <location>
        <position position="1"/>
    </location>
</feature>
<evidence type="ECO:0000313" key="1">
    <source>
        <dbReference type="EMBL" id="SVD85148.1"/>
    </source>
</evidence>
<proteinExistence type="predicted"/>
<sequence>VINKSIKIFSIFLLAFNVFAGGDDRDEEYYEALDKELAAFEAELEADLASDALDRELAEFEAQ</sequence>
<organism evidence="1">
    <name type="scientific">marine metagenome</name>
    <dbReference type="NCBI Taxonomy" id="408172"/>
    <lineage>
        <taxon>unclassified sequences</taxon>
        <taxon>metagenomes</taxon>
        <taxon>ecological metagenomes</taxon>
    </lineage>
</organism>
<gene>
    <name evidence="1" type="ORF">METZ01_LOCUS438002</name>
</gene>
<reference evidence="1" key="1">
    <citation type="submission" date="2018-05" db="EMBL/GenBank/DDBJ databases">
        <authorList>
            <person name="Lanie J.A."/>
            <person name="Ng W.-L."/>
            <person name="Kazmierczak K.M."/>
            <person name="Andrzejewski T.M."/>
            <person name="Davidsen T.M."/>
            <person name="Wayne K.J."/>
            <person name="Tettelin H."/>
            <person name="Glass J.I."/>
            <person name="Rusch D."/>
            <person name="Podicherti R."/>
            <person name="Tsui H.-C.T."/>
            <person name="Winkler M.E."/>
        </authorList>
    </citation>
    <scope>NUCLEOTIDE SEQUENCE</scope>
</reference>
<protein>
    <submittedName>
        <fullName evidence="1">Uncharacterized protein</fullName>
    </submittedName>
</protein>
<dbReference type="AlphaFoldDB" id="A0A382YRM7"/>
<feature type="non-terminal residue" evidence="1">
    <location>
        <position position="63"/>
    </location>
</feature>